<keyword evidence="2" id="KW-0378">Hydrolase</keyword>
<evidence type="ECO:0000259" key="1">
    <source>
        <dbReference type="Pfam" id="PF13472"/>
    </source>
</evidence>
<evidence type="ECO:0000313" key="4">
    <source>
        <dbReference type="Proteomes" id="UP001229955"/>
    </source>
</evidence>
<dbReference type="SUPFAM" id="SSF52266">
    <property type="entry name" value="SGNH hydrolase"/>
    <property type="match status" value="1"/>
</dbReference>
<dbReference type="KEGG" id="pspc:Strain318_002890"/>
<dbReference type="EMBL" id="CP130613">
    <property type="protein sequence ID" value="WKW16474.1"/>
    <property type="molecule type" value="Genomic_DNA"/>
</dbReference>
<dbReference type="Proteomes" id="UP001229955">
    <property type="component" value="Chromosome"/>
</dbReference>
<evidence type="ECO:0000313" key="2">
    <source>
        <dbReference type="EMBL" id="WKW13568.1"/>
    </source>
</evidence>
<dbReference type="InterPro" id="IPR036514">
    <property type="entry name" value="SGNH_hydro_sf"/>
</dbReference>
<dbReference type="RefSeq" id="WP_367886406.1">
    <property type="nucleotide sequence ID" value="NZ_CP130612.1"/>
</dbReference>
<dbReference type="AlphaFoldDB" id="A0AA49JXA5"/>
<accession>A0AA49JXA5</accession>
<dbReference type="InterPro" id="IPR013830">
    <property type="entry name" value="SGNH_hydro"/>
</dbReference>
<dbReference type="PANTHER" id="PTHR43784:SF2">
    <property type="entry name" value="GDSL-LIKE LIPASE_ACYLHYDROLASE, PUTATIVE (AFU_ORTHOLOGUE AFUA_2G00820)-RELATED"/>
    <property type="match status" value="1"/>
</dbReference>
<organism evidence="2">
    <name type="scientific">Pseudogemmatithrix spongiicola</name>
    <dbReference type="NCBI Taxonomy" id="3062599"/>
    <lineage>
        <taxon>Bacteria</taxon>
        <taxon>Pseudomonadati</taxon>
        <taxon>Gemmatimonadota</taxon>
        <taxon>Gemmatimonadia</taxon>
        <taxon>Gemmatimonadales</taxon>
        <taxon>Gemmatimonadaceae</taxon>
        <taxon>Pseudogemmatithrix</taxon>
    </lineage>
</organism>
<sequence length="256" mass="28064">MSFTRYVAIGDSSTEGLEDPGEGGRHRGWADRLALHVAQAQGAPLLYANLAIRGRKTRQVREEQLAPALAMQPDLASVFAGTNDIIRSKYDAGQVMDDLRAMHVALRSAGATVVTITMPDLSEVAPFAARARPRLLAFNESVRALCRETGSVLLDVAQFPAACDPRLWHEDRLHANAEGHRRIAAGLASRLGLPGFDDSWAAPLPPRPAPTLWERARTEAHWIATYLTPWLWRRLTRRSSGDDVTAKRPALTPIGP</sequence>
<protein>
    <submittedName>
        <fullName evidence="2">SGNH/GDSL hydrolase family protein</fullName>
    </submittedName>
</protein>
<accession>A0AA49K2T1</accession>
<keyword evidence="4" id="KW-1185">Reference proteome</keyword>
<dbReference type="GO" id="GO:0016788">
    <property type="term" value="F:hydrolase activity, acting on ester bonds"/>
    <property type="evidence" value="ECO:0007669"/>
    <property type="project" value="UniProtKB-ARBA"/>
</dbReference>
<evidence type="ECO:0000313" key="3">
    <source>
        <dbReference type="EMBL" id="WKW16474.1"/>
    </source>
</evidence>
<name>A0AA49JXA5_9BACT</name>
<dbReference type="Pfam" id="PF13472">
    <property type="entry name" value="Lipase_GDSL_2"/>
    <property type="match status" value="1"/>
</dbReference>
<dbReference type="PANTHER" id="PTHR43784">
    <property type="entry name" value="GDSL-LIKE LIPASE/ACYLHYDROLASE, PUTATIVE (AFU_ORTHOLOGUE AFUA_2G00820)-RELATED"/>
    <property type="match status" value="1"/>
</dbReference>
<dbReference type="InterPro" id="IPR053140">
    <property type="entry name" value="GDSL_Rv0518-like"/>
</dbReference>
<proteinExistence type="predicted"/>
<dbReference type="EMBL" id="CP130612">
    <property type="protein sequence ID" value="WKW13568.1"/>
    <property type="molecule type" value="Genomic_DNA"/>
</dbReference>
<dbReference type="Gene3D" id="3.40.50.1110">
    <property type="entry name" value="SGNH hydrolase"/>
    <property type="match status" value="1"/>
</dbReference>
<feature type="domain" description="SGNH hydrolase-type esterase" evidence="1">
    <location>
        <begin position="8"/>
        <end position="182"/>
    </location>
</feature>
<reference evidence="2" key="1">
    <citation type="submission" date="2023-07" db="EMBL/GenBank/DDBJ databases">
        <authorList>
            <person name="Haufschild T."/>
            <person name="Kallscheuer N."/>
            <person name="Hammer J."/>
            <person name="Kohn T."/>
            <person name="Kabuu M."/>
            <person name="Jogler M."/>
            <person name="Wohfarth N."/>
            <person name="Heuer A."/>
            <person name="Rohde M."/>
            <person name="van Teeseling M.C.F."/>
            <person name="Jogler C."/>
        </authorList>
    </citation>
    <scope>NUCLEOTIDE SEQUENCE</scope>
    <source>
        <strain evidence="2">Strain 138</strain>
        <strain evidence="3">Strain 318</strain>
    </source>
</reference>
<dbReference type="CDD" id="cd01832">
    <property type="entry name" value="SGNH_hydrolase_like_1"/>
    <property type="match status" value="1"/>
</dbReference>
<gene>
    <name evidence="2" type="ORF">Strain138_002892</name>
    <name evidence="3" type="ORF">Strain318_002890</name>
</gene>